<reference evidence="1 2" key="1">
    <citation type="submission" date="2019-04" db="EMBL/GenBank/DDBJ databases">
        <title>Streptomyces rhizosphaericola sp. nov., an actinobacterium isolated from the wheat rhizosphere.</title>
        <authorList>
            <person name="Vargas Hoyos H.A."/>
            <person name="Santos S.N."/>
            <person name="Genuario D.B."/>
            <person name="Melo I.S."/>
            <person name="Da Silva L.J."/>
            <person name="Da Silva F.S.P."/>
            <person name="Zucchi T.D."/>
        </authorList>
    </citation>
    <scope>NUCLEOTIDE SEQUENCE [LARGE SCALE GENOMIC DNA]</scope>
    <source>
        <strain evidence="1 2">1AS2c</strain>
    </source>
</reference>
<name>A0ABY2PI51_9ACTN</name>
<dbReference type="EMBL" id="SRZK01000062">
    <property type="protein sequence ID" value="TGZ10587.1"/>
    <property type="molecule type" value="Genomic_DNA"/>
</dbReference>
<keyword evidence="2" id="KW-1185">Reference proteome</keyword>
<proteinExistence type="predicted"/>
<evidence type="ECO:0000313" key="2">
    <source>
        <dbReference type="Proteomes" id="UP000306274"/>
    </source>
</evidence>
<dbReference type="RefSeq" id="WP_136015911.1">
    <property type="nucleotide sequence ID" value="NZ_SRZK01000062.1"/>
</dbReference>
<sequence>MEPISTTVIVNLTDHPGVEPAVSWILPLDALDMTVEETIEQLQALTWSTGEEYPVMSSLQTRYGIHNWGSSSSFAEFILSLSAGGLGSLGATAIDAAVRDSFRKLRDRARGDDWGNMISEEDALRVAKSRIASQYNVEAEALSVRRAQTDAVERSHEFEFTHADGRSFGAVVGIFKDSPTCTRIWRSSPDASY</sequence>
<dbReference type="Proteomes" id="UP000306274">
    <property type="component" value="Unassembled WGS sequence"/>
</dbReference>
<evidence type="ECO:0000313" key="1">
    <source>
        <dbReference type="EMBL" id="TGZ10587.1"/>
    </source>
</evidence>
<organism evidence="1 2">
    <name type="scientific">Streptomyces rhizosphaericola</name>
    <dbReference type="NCBI Taxonomy" id="2564098"/>
    <lineage>
        <taxon>Bacteria</taxon>
        <taxon>Bacillati</taxon>
        <taxon>Actinomycetota</taxon>
        <taxon>Actinomycetes</taxon>
        <taxon>Kitasatosporales</taxon>
        <taxon>Streptomycetaceae</taxon>
        <taxon>Streptomyces</taxon>
    </lineage>
</organism>
<protein>
    <submittedName>
        <fullName evidence="1">Uncharacterized protein</fullName>
    </submittedName>
</protein>
<gene>
    <name evidence="1" type="ORF">E5Z02_09125</name>
</gene>
<accession>A0ABY2PI51</accession>
<comment type="caution">
    <text evidence="1">The sequence shown here is derived from an EMBL/GenBank/DDBJ whole genome shotgun (WGS) entry which is preliminary data.</text>
</comment>